<feature type="compositionally biased region" description="Low complexity" evidence="5">
    <location>
        <begin position="1"/>
        <end position="16"/>
    </location>
</feature>
<proteinExistence type="predicted"/>
<keyword evidence="3 6" id="KW-1133">Transmembrane helix</keyword>
<keyword evidence="9" id="KW-1185">Reference proteome</keyword>
<feature type="transmembrane region" description="Helical" evidence="6">
    <location>
        <begin position="303"/>
        <end position="326"/>
    </location>
</feature>
<feature type="transmembrane region" description="Helical" evidence="6">
    <location>
        <begin position="435"/>
        <end position="454"/>
    </location>
</feature>
<accession>A0ABW2GG46</accession>
<reference evidence="9" key="1">
    <citation type="journal article" date="2019" name="Int. J. Syst. Evol. Microbiol.">
        <title>The Global Catalogue of Microorganisms (GCM) 10K type strain sequencing project: providing services to taxonomists for standard genome sequencing and annotation.</title>
        <authorList>
            <consortium name="The Broad Institute Genomics Platform"/>
            <consortium name="The Broad Institute Genome Sequencing Center for Infectious Disease"/>
            <person name="Wu L."/>
            <person name="Ma J."/>
        </authorList>
    </citation>
    <scope>NUCLEOTIDE SEQUENCE [LARGE SCALE GENOMIC DNA]</scope>
    <source>
        <strain evidence="9">CGMCC 1.13681</strain>
    </source>
</reference>
<evidence type="ECO:0000256" key="6">
    <source>
        <dbReference type="SAM" id="Phobius"/>
    </source>
</evidence>
<feature type="transmembrane region" description="Helical" evidence="6">
    <location>
        <begin position="484"/>
        <end position="503"/>
    </location>
</feature>
<dbReference type="InterPro" id="IPR036259">
    <property type="entry name" value="MFS_trans_sf"/>
</dbReference>
<feature type="transmembrane region" description="Helical" evidence="6">
    <location>
        <begin position="390"/>
        <end position="414"/>
    </location>
</feature>
<evidence type="ECO:0000256" key="3">
    <source>
        <dbReference type="ARBA" id="ARBA00022989"/>
    </source>
</evidence>
<feature type="transmembrane region" description="Helical" evidence="6">
    <location>
        <begin position="367"/>
        <end position="384"/>
    </location>
</feature>
<dbReference type="SUPFAM" id="SSF103473">
    <property type="entry name" value="MFS general substrate transporter"/>
    <property type="match status" value="1"/>
</dbReference>
<evidence type="ECO:0000256" key="5">
    <source>
        <dbReference type="SAM" id="MobiDB-lite"/>
    </source>
</evidence>
<name>A0ABW2GG46_9ACTN</name>
<dbReference type="PROSITE" id="PS50850">
    <property type="entry name" value="MFS"/>
    <property type="match status" value="1"/>
</dbReference>
<dbReference type="Proteomes" id="UP001596413">
    <property type="component" value="Unassembled WGS sequence"/>
</dbReference>
<evidence type="ECO:0000259" key="7">
    <source>
        <dbReference type="PROSITE" id="PS50850"/>
    </source>
</evidence>
<dbReference type="InterPro" id="IPR020846">
    <property type="entry name" value="MFS_dom"/>
</dbReference>
<feature type="transmembrane region" description="Helical" evidence="6">
    <location>
        <begin position="106"/>
        <end position="125"/>
    </location>
</feature>
<evidence type="ECO:0000313" key="8">
    <source>
        <dbReference type="EMBL" id="MFC7219592.1"/>
    </source>
</evidence>
<dbReference type="InterPro" id="IPR011701">
    <property type="entry name" value="MFS"/>
</dbReference>
<sequence length="512" mass="52494">MSAAQTTETTETPGTTARPVPEPAPPDSPMSLVRTRLTLLACLVTVMLAVLDMQIVSAATVPIVRDLDPVHGLDKIPWLISGFSLAATAALPLLGKLADVYGAKRVFLAVLGFFLVGSTLCGLAQNMTELIAARAVQGIGGGGLMSITMVVVAQLQGVGGSGDGKRAGGPNPAVGGIVAGTGIALGPWVGGMLAEHANWRWIFFVNLPLGLVVLTVVALAMRLPARPLTHRIDYLGAGLAAAFASGLLLVTEWGGKQYAWSSPQLLGTAAATLALLAAFLWRQATAAEPVLPLSLLRDRTLRLAFTIQALIGMALVGAMVYVLIYLQVARELPATSAALYLLPMAGGMAGVGLLTARLGWTARSQSISGTACATLALGLLATLRPDSALWFVHLAMLLLGVGLGQLMGQLIVLVQQSAPPQQMGVATTAIRFFQTLGSAIGAAAFGTLLARVYAARHDGGSPASAGGAHPSAASLEAFTTATDAVFAGAAVLTALALAASLRLPRQERVKGS</sequence>
<protein>
    <submittedName>
        <fullName evidence="8">MFS transporter</fullName>
    </submittedName>
</protein>
<feature type="transmembrane region" description="Helical" evidence="6">
    <location>
        <begin position="232"/>
        <end position="251"/>
    </location>
</feature>
<keyword evidence="2 6" id="KW-0812">Transmembrane</keyword>
<dbReference type="EMBL" id="JBHSZO010000022">
    <property type="protein sequence ID" value="MFC7219592.1"/>
    <property type="molecule type" value="Genomic_DNA"/>
</dbReference>
<comment type="caution">
    <text evidence="8">The sequence shown here is derived from an EMBL/GenBank/DDBJ whole genome shotgun (WGS) entry which is preliminary data.</text>
</comment>
<organism evidence="8 9">
    <name type="scientific">Streptomyces polyrhachis</name>
    <dbReference type="NCBI Taxonomy" id="1282885"/>
    <lineage>
        <taxon>Bacteria</taxon>
        <taxon>Bacillati</taxon>
        <taxon>Actinomycetota</taxon>
        <taxon>Actinomycetes</taxon>
        <taxon>Kitasatosporales</taxon>
        <taxon>Streptomycetaceae</taxon>
        <taxon>Streptomyces</taxon>
    </lineage>
</organism>
<dbReference type="PANTHER" id="PTHR23501:SF197">
    <property type="entry name" value="COMD"/>
    <property type="match status" value="1"/>
</dbReference>
<dbReference type="Gene3D" id="1.20.1250.20">
    <property type="entry name" value="MFS general substrate transporter like domains"/>
    <property type="match status" value="1"/>
</dbReference>
<dbReference type="Gene3D" id="1.20.1720.10">
    <property type="entry name" value="Multidrug resistance protein D"/>
    <property type="match status" value="1"/>
</dbReference>
<evidence type="ECO:0000256" key="2">
    <source>
        <dbReference type="ARBA" id="ARBA00022692"/>
    </source>
</evidence>
<gene>
    <name evidence="8" type="ORF">ACFQLX_15640</name>
</gene>
<comment type="subcellular location">
    <subcellularLocation>
        <location evidence="1">Cell membrane</location>
        <topology evidence="1">Multi-pass membrane protein</topology>
    </subcellularLocation>
</comment>
<feature type="transmembrane region" description="Helical" evidence="6">
    <location>
        <begin position="173"/>
        <end position="193"/>
    </location>
</feature>
<feature type="transmembrane region" description="Helical" evidence="6">
    <location>
        <begin position="37"/>
        <end position="64"/>
    </location>
</feature>
<evidence type="ECO:0000256" key="4">
    <source>
        <dbReference type="ARBA" id="ARBA00023136"/>
    </source>
</evidence>
<evidence type="ECO:0000313" key="9">
    <source>
        <dbReference type="Proteomes" id="UP001596413"/>
    </source>
</evidence>
<feature type="transmembrane region" description="Helical" evidence="6">
    <location>
        <begin position="263"/>
        <end position="282"/>
    </location>
</feature>
<feature type="domain" description="Major facilitator superfamily (MFS) profile" evidence="7">
    <location>
        <begin position="38"/>
        <end position="508"/>
    </location>
</feature>
<feature type="transmembrane region" description="Helical" evidence="6">
    <location>
        <begin position="131"/>
        <end position="152"/>
    </location>
</feature>
<feature type="transmembrane region" description="Helical" evidence="6">
    <location>
        <begin position="76"/>
        <end position="94"/>
    </location>
</feature>
<feature type="region of interest" description="Disordered" evidence="5">
    <location>
        <begin position="1"/>
        <end position="28"/>
    </location>
</feature>
<keyword evidence="4 6" id="KW-0472">Membrane</keyword>
<evidence type="ECO:0000256" key="1">
    <source>
        <dbReference type="ARBA" id="ARBA00004651"/>
    </source>
</evidence>
<dbReference type="Pfam" id="PF07690">
    <property type="entry name" value="MFS_1"/>
    <property type="match status" value="1"/>
</dbReference>
<feature type="transmembrane region" description="Helical" evidence="6">
    <location>
        <begin position="338"/>
        <end position="360"/>
    </location>
</feature>
<feature type="transmembrane region" description="Helical" evidence="6">
    <location>
        <begin position="199"/>
        <end position="220"/>
    </location>
</feature>
<dbReference type="PANTHER" id="PTHR23501">
    <property type="entry name" value="MAJOR FACILITATOR SUPERFAMILY"/>
    <property type="match status" value="1"/>
</dbReference>